<proteinExistence type="predicted"/>
<evidence type="ECO:0000313" key="2">
    <source>
        <dbReference type="Proteomes" id="UP000240568"/>
    </source>
</evidence>
<reference evidence="1 2" key="1">
    <citation type="submission" date="2017-04" db="EMBL/GenBank/DDBJ databases">
        <authorList>
            <person name="Afonso C.L."/>
            <person name="Miller P.J."/>
            <person name="Scott M.A."/>
            <person name="Spackman E."/>
            <person name="Goraichik I."/>
            <person name="Dimitrov K.M."/>
            <person name="Suarez D.L."/>
            <person name="Swayne D.E."/>
        </authorList>
    </citation>
    <scope>NUCLEOTIDE SEQUENCE [LARGE SCALE GENOMIC DNA]</scope>
</reference>
<name>A0A2H4IBN4_9CAUD</name>
<sequence length="254" mass="28698">MAQKLSEQINRYFNLMESIRKQLFRVMPISNRYLCIVSFSTQYQAVMSDLVSKESLLPVKLLDGLTGSELVAYGTIMQAIEQWVASGMQEDFPLDQRQDVYSEYRRLTTDAEQESTEPQVAVVRADTHTRAAILRMSFASLVEAASDLGICHDVQTKDLKHKDLQAAVLKHLGMAQPDAEERDAQDIDNIKTTILSATDDELRVMCAEAHVVARKELRLVGRDEMISLMFIHHDIEEEDDDCGCGELSCICHAR</sequence>
<accession>A0A2H4IBN4</accession>
<gene>
    <name evidence="1" type="ORF">Y3_326</name>
</gene>
<keyword evidence="2" id="KW-1185">Reference proteome</keyword>
<evidence type="ECO:0000313" key="1">
    <source>
        <dbReference type="EMBL" id="ARW58966.1"/>
    </source>
</evidence>
<organism evidence="1 2">
    <name type="scientific">Erwinia phage vB_EamM_Y3</name>
    <dbReference type="NCBI Taxonomy" id="1983553"/>
    <lineage>
        <taxon>Viruses</taxon>
        <taxon>Duplodnaviria</taxon>
        <taxon>Heunggongvirae</taxon>
        <taxon>Uroviricota</taxon>
        <taxon>Caudoviricetes</taxon>
        <taxon>Sasquatchvirus</taxon>
        <taxon>Sasquatchvirus Y3</taxon>
    </lineage>
</organism>
<dbReference type="Proteomes" id="UP000240568">
    <property type="component" value="Segment"/>
</dbReference>
<protein>
    <submittedName>
        <fullName evidence="1">Uncharacterized protein</fullName>
    </submittedName>
</protein>
<dbReference type="EMBL" id="KY984068">
    <property type="protein sequence ID" value="ARW58966.1"/>
    <property type="molecule type" value="Genomic_DNA"/>
</dbReference>